<organism evidence="1 2">
    <name type="scientific">Rhodoferax ferrireducens</name>
    <dbReference type="NCBI Taxonomy" id="192843"/>
    <lineage>
        <taxon>Bacteria</taxon>
        <taxon>Pseudomonadati</taxon>
        <taxon>Pseudomonadota</taxon>
        <taxon>Betaproteobacteria</taxon>
        <taxon>Burkholderiales</taxon>
        <taxon>Comamonadaceae</taxon>
        <taxon>Rhodoferax</taxon>
    </lineage>
</organism>
<name>A0ABU2CGH8_9BURK</name>
<dbReference type="RefSeq" id="WP_310377235.1">
    <property type="nucleotide sequence ID" value="NZ_JAVDXT010000009.1"/>
</dbReference>
<reference evidence="1 2" key="1">
    <citation type="submission" date="2023-07" db="EMBL/GenBank/DDBJ databases">
        <title>Sorghum-associated microbial communities from plants grown in Nebraska, USA.</title>
        <authorList>
            <person name="Schachtman D."/>
        </authorList>
    </citation>
    <scope>NUCLEOTIDE SEQUENCE [LARGE SCALE GENOMIC DNA]</scope>
    <source>
        <strain evidence="1 2">BE313</strain>
    </source>
</reference>
<dbReference type="Proteomes" id="UP001180487">
    <property type="component" value="Unassembled WGS sequence"/>
</dbReference>
<dbReference type="EMBL" id="JAVDXT010000009">
    <property type="protein sequence ID" value="MDR7380419.1"/>
    <property type="molecule type" value="Genomic_DNA"/>
</dbReference>
<sequence>MTLSTQAEKHSPEMDNPVSSFECGIMTLKGSWVGICIKFSMYDRKTKVMHWSPRAYKLLFQALNNYFQHLGKNAFMFRAEADPALVAGLPARHPYHTLLTEAPEITEDEIGTASLSTGLDRVEFAIHGPTFELRPKYGDGRTESIFLHEYTALSLLGYLEQYIEAAKLLTSPAAGNA</sequence>
<evidence type="ECO:0000313" key="1">
    <source>
        <dbReference type="EMBL" id="MDR7380419.1"/>
    </source>
</evidence>
<evidence type="ECO:0000313" key="2">
    <source>
        <dbReference type="Proteomes" id="UP001180487"/>
    </source>
</evidence>
<protein>
    <submittedName>
        <fullName evidence="1">Uncharacterized protein</fullName>
    </submittedName>
</protein>
<proteinExistence type="predicted"/>
<comment type="caution">
    <text evidence="1">The sequence shown here is derived from an EMBL/GenBank/DDBJ whole genome shotgun (WGS) entry which is preliminary data.</text>
</comment>
<keyword evidence="2" id="KW-1185">Reference proteome</keyword>
<accession>A0ABU2CGH8</accession>
<gene>
    <name evidence="1" type="ORF">J2X19_005126</name>
</gene>